<gene>
    <name evidence="3" type="ORF">MNOR_LOCUS37473</name>
</gene>
<organism evidence="3 4">
    <name type="scientific">Meganyctiphanes norvegica</name>
    <name type="common">Northern krill</name>
    <name type="synonym">Thysanopoda norvegica</name>
    <dbReference type="NCBI Taxonomy" id="48144"/>
    <lineage>
        <taxon>Eukaryota</taxon>
        <taxon>Metazoa</taxon>
        <taxon>Ecdysozoa</taxon>
        <taxon>Arthropoda</taxon>
        <taxon>Crustacea</taxon>
        <taxon>Multicrustacea</taxon>
        <taxon>Malacostraca</taxon>
        <taxon>Eumalacostraca</taxon>
        <taxon>Eucarida</taxon>
        <taxon>Euphausiacea</taxon>
        <taxon>Euphausiidae</taxon>
        <taxon>Meganyctiphanes</taxon>
    </lineage>
</organism>
<reference evidence="3 4" key="1">
    <citation type="submission" date="2024-05" db="EMBL/GenBank/DDBJ databases">
        <authorList>
            <person name="Wallberg A."/>
        </authorList>
    </citation>
    <scope>NUCLEOTIDE SEQUENCE [LARGE SCALE GENOMIC DNA]</scope>
</reference>
<protein>
    <recommendedName>
        <fullName evidence="2">Histone deacetylase domain-containing protein</fullName>
    </recommendedName>
</protein>
<evidence type="ECO:0000313" key="4">
    <source>
        <dbReference type="Proteomes" id="UP001497623"/>
    </source>
</evidence>
<dbReference type="SUPFAM" id="SSF52768">
    <property type="entry name" value="Arginase/deacetylase"/>
    <property type="match status" value="1"/>
</dbReference>
<dbReference type="InterPro" id="IPR023801">
    <property type="entry name" value="His_deacetylse_dom"/>
</dbReference>
<name>A0AAV2SJ95_MEGNR</name>
<accession>A0AAV2SJ95</accession>
<dbReference type="EMBL" id="CAXKWB010075816">
    <property type="protein sequence ID" value="CAL4199683.1"/>
    <property type="molecule type" value="Genomic_DNA"/>
</dbReference>
<dbReference type="Gene3D" id="3.40.800.20">
    <property type="entry name" value="Histone deacetylase domain"/>
    <property type="match status" value="1"/>
</dbReference>
<dbReference type="AlphaFoldDB" id="A0AAV2SJ95"/>
<evidence type="ECO:0000313" key="3">
    <source>
        <dbReference type="EMBL" id="CAL4199683.1"/>
    </source>
</evidence>
<feature type="non-terminal residue" evidence="3">
    <location>
        <position position="1"/>
    </location>
</feature>
<dbReference type="GO" id="GO:0141221">
    <property type="term" value="F:histone deacetylase activity, hydrolytic mechanism"/>
    <property type="evidence" value="ECO:0007669"/>
    <property type="project" value="UniProtKB-EC"/>
</dbReference>
<dbReference type="PANTHER" id="PTHR10625:SF38">
    <property type="entry name" value="HISTONE DEACETYLASE 6, ISOFORM G"/>
    <property type="match status" value="1"/>
</dbReference>
<feature type="non-terminal residue" evidence="3">
    <location>
        <position position="143"/>
    </location>
</feature>
<dbReference type="Pfam" id="PF00850">
    <property type="entry name" value="Hist_deacetyl"/>
    <property type="match status" value="1"/>
</dbReference>
<sequence>FNPELVIVSAGYDAAIGCPEGEMSLTPAFYSHLTRHLMNLAQGKVAVVLEGGYNIEALSEGATLTLRTLLGDPSPYLVEPMGKPSQSLQETLLNLIYVQRPYWQCFQHQGTYSTASGDPLDYDANPRHLPSIQFHGRTARPEV</sequence>
<evidence type="ECO:0000259" key="2">
    <source>
        <dbReference type="Pfam" id="PF00850"/>
    </source>
</evidence>
<keyword evidence="4" id="KW-1185">Reference proteome</keyword>
<comment type="caution">
    <text evidence="3">The sequence shown here is derived from an EMBL/GenBank/DDBJ whole genome shotgun (WGS) entry which is preliminary data.</text>
</comment>
<dbReference type="InterPro" id="IPR037138">
    <property type="entry name" value="His_deacetylse_dom_sf"/>
</dbReference>
<dbReference type="Proteomes" id="UP001497623">
    <property type="component" value="Unassembled WGS sequence"/>
</dbReference>
<dbReference type="GO" id="GO:0000118">
    <property type="term" value="C:histone deacetylase complex"/>
    <property type="evidence" value="ECO:0007669"/>
    <property type="project" value="TreeGrafter"/>
</dbReference>
<dbReference type="GO" id="GO:0040029">
    <property type="term" value="P:epigenetic regulation of gene expression"/>
    <property type="evidence" value="ECO:0007669"/>
    <property type="project" value="TreeGrafter"/>
</dbReference>
<dbReference type="PANTHER" id="PTHR10625">
    <property type="entry name" value="HISTONE DEACETYLASE HDAC1-RELATED"/>
    <property type="match status" value="1"/>
</dbReference>
<comment type="catalytic activity">
    <reaction evidence="1">
        <text>N(6)-acetyl-L-lysyl-[histone] + H2O = L-lysyl-[histone] + acetate</text>
        <dbReference type="Rhea" id="RHEA:58196"/>
        <dbReference type="Rhea" id="RHEA-COMP:9845"/>
        <dbReference type="Rhea" id="RHEA-COMP:11338"/>
        <dbReference type="ChEBI" id="CHEBI:15377"/>
        <dbReference type="ChEBI" id="CHEBI:29969"/>
        <dbReference type="ChEBI" id="CHEBI:30089"/>
        <dbReference type="ChEBI" id="CHEBI:61930"/>
        <dbReference type="EC" id="3.5.1.98"/>
    </reaction>
</comment>
<proteinExistence type="predicted"/>
<dbReference type="InterPro" id="IPR023696">
    <property type="entry name" value="Ureohydrolase_dom_sf"/>
</dbReference>
<evidence type="ECO:0000256" key="1">
    <source>
        <dbReference type="ARBA" id="ARBA00048287"/>
    </source>
</evidence>
<feature type="domain" description="Histone deacetylase" evidence="2">
    <location>
        <begin position="1"/>
        <end position="68"/>
    </location>
</feature>